<feature type="region of interest" description="Disordered" evidence="1">
    <location>
        <begin position="1"/>
        <end position="48"/>
    </location>
</feature>
<feature type="compositionally biased region" description="Basic and acidic residues" evidence="1">
    <location>
        <begin position="85"/>
        <end position="96"/>
    </location>
</feature>
<evidence type="ECO:0000313" key="3">
    <source>
        <dbReference type="Proteomes" id="UP000688137"/>
    </source>
</evidence>
<gene>
    <name evidence="2" type="ORF">PPRIM_AZ9-3.1.T0550086</name>
</gene>
<dbReference type="EMBL" id="CAJJDM010000055">
    <property type="protein sequence ID" value="CAD8075809.1"/>
    <property type="molecule type" value="Genomic_DNA"/>
</dbReference>
<feature type="region of interest" description="Disordered" evidence="1">
    <location>
        <begin position="66"/>
        <end position="96"/>
    </location>
</feature>
<dbReference type="OMA" id="AIYSIQQ"/>
<dbReference type="AlphaFoldDB" id="A0A8S1M7P8"/>
<feature type="compositionally biased region" description="Polar residues" evidence="1">
    <location>
        <begin position="21"/>
        <end position="39"/>
    </location>
</feature>
<accession>A0A8S1M7P8</accession>
<reference evidence="2" key="1">
    <citation type="submission" date="2021-01" db="EMBL/GenBank/DDBJ databases">
        <authorList>
            <consortium name="Genoscope - CEA"/>
            <person name="William W."/>
        </authorList>
    </citation>
    <scope>NUCLEOTIDE SEQUENCE</scope>
</reference>
<protein>
    <submittedName>
        <fullName evidence="2">Uncharacterized protein</fullName>
    </submittedName>
</protein>
<proteinExistence type="predicted"/>
<comment type="caution">
    <text evidence="2">The sequence shown here is derived from an EMBL/GenBank/DDBJ whole genome shotgun (WGS) entry which is preliminary data.</text>
</comment>
<dbReference type="Proteomes" id="UP000688137">
    <property type="component" value="Unassembled WGS sequence"/>
</dbReference>
<keyword evidence="3" id="KW-1185">Reference proteome</keyword>
<evidence type="ECO:0000256" key="1">
    <source>
        <dbReference type="SAM" id="MobiDB-lite"/>
    </source>
</evidence>
<evidence type="ECO:0000313" key="2">
    <source>
        <dbReference type="EMBL" id="CAD8075809.1"/>
    </source>
</evidence>
<organism evidence="2 3">
    <name type="scientific">Paramecium primaurelia</name>
    <dbReference type="NCBI Taxonomy" id="5886"/>
    <lineage>
        <taxon>Eukaryota</taxon>
        <taxon>Sar</taxon>
        <taxon>Alveolata</taxon>
        <taxon>Ciliophora</taxon>
        <taxon>Intramacronucleata</taxon>
        <taxon>Oligohymenophorea</taxon>
        <taxon>Peniculida</taxon>
        <taxon>Parameciidae</taxon>
        <taxon>Paramecium</taxon>
    </lineage>
</organism>
<sequence>MQQKSINLVHRRFKFPEIEGSNKSNRSKGSPTSSRNNTSQERDLSIDGGNSIQVFKIRNLQISERSETPKEDKIFSMSKSTRLRSRQEPNEDYTEHNQQELILPKIYSPIITPRKNVVSKMKDSIFKPLLSRQETIDHLINIKLQTKIHDQLKKGVNIKCLYLSQRTDVQINKIIVLNFDSLLLGKRKSFWEQQNDITMCSQIIGSKKCDNSYCACVLSKELKSTLYNLSKQFYIVFLFECAIRGQVWQQYLIESGFSIDAIYSIQQIRLLGGGIKMKQIISNFGSSDIKQLLYFGTIDCGSQYMKIPKEQFYYQIPIVQAKISLQIYLLQLQKSKSLDCKLLFDICMLNCNKSENFNYKRHIDVVNYDLEPIIKQMIQSEEEDFIQNNIFKSLKQDEEQQFQQEDEEDQEEEIDQKNALLIWLYQAKKLLLDYFKSINNEDQTQNPISMIGDILRRNSSIQQNYIFEDYEKQAKRYQLYKELKNSTTSQTFFRKQIQIDCLIIID</sequence>
<name>A0A8S1M7P8_PARPR</name>